<evidence type="ECO:0000256" key="1">
    <source>
        <dbReference type="SAM" id="MobiDB-lite"/>
    </source>
</evidence>
<gene>
    <name evidence="3" type="ORF">SAMN06265360_110123</name>
</gene>
<dbReference type="OrthoDB" id="3695956at2"/>
<protein>
    <submittedName>
        <fullName evidence="3">Uncharacterized protein</fullName>
    </submittedName>
</protein>
<evidence type="ECO:0000313" key="4">
    <source>
        <dbReference type="Proteomes" id="UP000198348"/>
    </source>
</evidence>
<dbReference type="Proteomes" id="UP000198348">
    <property type="component" value="Unassembled WGS sequence"/>
</dbReference>
<organism evidence="3 4">
    <name type="scientific">Haloechinothrix alba</name>
    <dbReference type="NCBI Taxonomy" id="664784"/>
    <lineage>
        <taxon>Bacteria</taxon>
        <taxon>Bacillati</taxon>
        <taxon>Actinomycetota</taxon>
        <taxon>Actinomycetes</taxon>
        <taxon>Pseudonocardiales</taxon>
        <taxon>Pseudonocardiaceae</taxon>
        <taxon>Haloechinothrix</taxon>
    </lineage>
</organism>
<proteinExistence type="predicted"/>
<feature type="transmembrane region" description="Helical" evidence="2">
    <location>
        <begin position="6"/>
        <end position="30"/>
    </location>
</feature>
<reference evidence="3 4" key="1">
    <citation type="submission" date="2017-06" db="EMBL/GenBank/DDBJ databases">
        <authorList>
            <person name="Kim H.J."/>
            <person name="Triplett B.A."/>
        </authorList>
    </citation>
    <scope>NUCLEOTIDE SEQUENCE [LARGE SCALE GENOMIC DNA]</scope>
    <source>
        <strain evidence="3 4">DSM 45207</strain>
    </source>
</reference>
<keyword evidence="2" id="KW-0812">Transmembrane</keyword>
<dbReference type="AlphaFoldDB" id="A0A238XDG2"/>
<accession>A0A238XDG2</accession>
<dbReference type="RefSeq" id="WP_141134648.1">
    <property type="nucleotide sequence ID" value="NZ_FZNW01000010.1"/>
</dbReference>
<keyword evidence="2" id="KW-0472">Membrane</keyword>
<dbReference type="EMBL" id="FZNW01000010">
    <property type="protein sequence ID" value="SNR57046.1"/>
    <property type="molecule type" value="Genomic_DNA"/>
</dbReference>
<keyword evidence="2" id="KW-1133">Transmembrane helix</keyword>
<keyword evidence="4" id="KW-1185">Reference proteome</keyword>
<sequence length="108" mass="11266">MVFRRVNVLVGLVCGLFAAVIAVHIVLFVAETNLGNPFAHLVSHWADGVSFGLGDLFLTGNEKLQLALNQGAAAACRPLAAAAHTVLKPGRCATDPGGSSLPRPPRVR</sequence>
<name>A0A238XDG2_9PSEU</name>
<feature type="region of interest" description="Disordered" evidence="1">
    <location>
        <begin position="89"/>
        <end position="108"/>
    </location>
</feature>
<evidence type="ECO:0000256" key="2">
    <source>
        <dbReference type="SAM" id="Phobius"/>
    </source>
</evidence>
<evidence type="ECO:0000313" key="3">
    <source>
        <dbReference type="EMBL" id="SNR57046.1"/>
    </source>
</evidence>